<organism evidence="1 2">
    <name type="scientific">Fibrella rubiginis</name>
    <dbReference type="NCBI Taxonomy" id="2817060"/>
    <lineage>
        <taxon>Bacteria</taxon>
        <taxon>Pseudomonadati</taxon>
        <taxon>Bacteroidota</taxon>
        <taxon>Cytophagia</taxon>
        <taxon>Cytophagales</taxon>
        <taxon>Spirosomataceae</taxon>
        <taxon>Fibrella</taxon>
    </lineage>
</organism>
<dbReference type="AlphaFoldDB" id="A0A939GLC1"/>
<dbReference type="Proteomes" id="UP000664034">
    <property type="component" value="Unassembled WGS sequence"/>
</dbReference>
<proteinExistence type="predicted"/>
<sequence>MAQSYPQTILQNTLHTLAKSDAQPSSGADLIKEWQSALKNADGADEVNKQLADLYDELLNPTPDAHRVKNFLNQLAGQTQTIARGVEGETGENLTKLADSLRSFATDINRVGDDSQLAENQPSEGTIYDLYNPADRAQMMFNNTLETLAGGTSAASPEQGAVMVEDWITVVRSEVSTQWLEASLMQLRDALNEGDMRTTERLMRELAGTVQDYANNTPDGPFSTDLTNLATALTSFAGPLS</sequence>
<comment type="caution">
    <text evidence="1">The sequence shown here is derived from an EMBL/GenBank/DDBJ whole genome shotgun (WGS) entry which is preliminary data.</text>
</comment>
<evidence type="ECO:0000313" key="1">
    <source>
        <dbReference type="EMBL" id="MBO0939449.1"/>
    </source>
</evidence>
<dbReference type="EMBL" id="JAFMYV010000014">
    <property type="protein sequence ID" value="MBO0939449.1"/>
    <property type="molecule type" value="Genomic_DNA"/>
</dbReference>
<dbReference type="RefSeq" id="WP_207366975.1">
    <property type="nucleotide sequence ID" value="NZ_JAFMYV010000014.1"/>
</dbReference>
<evidence type="ECO:0000313" key="2">
    <source>
        <dbReference type="Proteomes" id="UP000664034"/>
    </source>
</evidence>
<accession>A0A939GLC1</accession>
<keyword evidence="2" id="KW-1185">Reference proteome</keyword>
<reference evidence="1" key="1">
    <citation type="submission" date="2021-03" db="EMBL/GenBank/DDBJ databases">
        <title>Fibrella sp. HMF5335 genome sequencing and assembly.</title>
        <authorList>
            <person name="Kang H."/>
            <person name="Kim H."/>
            <person name="Bae S."/>
            <person name="Joh K."/>
        </authorList>
    </citation>
    <scope>NUCLEOTIDE SEQUENCE</scope>
    <source>
        <strain evidence="1">HMF5335</strain>
    </source>
</reference>
<gene>
    <name evidence="1" type="ORF">J2I47_23065</name>
</gene>
<name>A0A939GLC1_9BACT</name>
<protein>
    <submittedName>
        <fullName evidence="1">Uncharacterized protein</fullName>
    </submittedName>
</protein>